<dbReference type="GO" id="GO:0031177">
    <property type="term" value="F:phosphopantetheine binding"/>
    <property type="evidence" value="ECO:0007669"/>
    <property type="project" value="TreeGrafter"/>
</dbReference>
<comment type="caution">
    <text evidence="3">The sequence shown here is derived from an EMBL/GenBank/DDBJ whole genome shotgun (WGS) entry which is preliminary data.</text>
</comment>
<protein>
    <submittedName>
        <fullName evidence="3">Non-ribosomal peptide synthetase</fullName>
    </submittedName>
</protein>
<dbReference type="RefSeq" id="WP_240701944.1">
    <property type="nucleotide sequence ID" value="NZ_PPUZ01000082.1"/>
</dbReference>
<dbReference type="CDD" id="cd19531">
    <property type="entry name" value="LCL_NRPS-like"/>
    <property type="match status" value="1"/>
</dbReference>
<dbReference type="InterPro" id="IPR044894">
    <property type="entry name" value="TubC_N_sf"/>
</dbReference>
<gene>
    <name evidence="3" type="ORF">C3B51_21305</name>
</gene>
<evidence type="ECO:0000259" key="2">
    <source>
        <dbReference type="Pfam" id="PF18563"/>
    </source>
</evidence>
<dbReference type="GO" id="GO:0005829">
    <property type="term" value="C:cytosol"/>
    <property type="evidence" value="ECO:0007669"/>
    <property type="project" value="TreeGrafter"/>
</dbReference>
<evidence type="ECO:0000313" key="3">
    <source>
        <dbReference type="EMBL" id="RZM73099.1"/>
    </source>
</evidence>
<dbReference type="InterPro" id="IPR041464">
    <property type="entry name" value="TubC_N"/>
</dbReference>
<proteinExistence type="predicted"/>
<feature type="domain" description="TubC N-terminal docking" evidence="2">
    <location>
        <begin position="4"/>
        <end position="55"/>
    </location>
</feature>
<dbReference type="GO" id="GO:0009366">
    <property type="term" value="C:enterobactin synthetase complex"/>
    <property type="evidence" value="ECO:0007669"/>
    <property type="project" value="TreeGrafter"/>
</dbReference>
<dbReference type="GO" id="GO:0047527">
    <property type="term" value="F:2,3-dihydroxybenzoate-serine ligase activity"/>
    <property type="evidence" value="ECO:0007669"/>
    <property type="project" value="TreeGrafter"/>
</dbReference>
<reference evidence="3 4" key="1">
    <citation type="submission" date="2018-01" db="EMBL/GenBank/DDBJ databases">
        <title>Co-occurrence of chitin degradation, pigmentation and bioactivity in marine Pseudoalteromonas.</title>
        <authorList>
            <person name="Paulsen S."/>
            <person name="Gram L."/>
            <person name="Machado H."/>
        </authorList>
    </citation>
    <scope>NUCLEOTIDE SEQUENCE [LARGE SCALE GENOMIC DNA]</scope>
    <source>
        <strain evidence="3 4">S1946</strain>
    </source>
</reference>
<dbReference type="Proteomes" id="UP000292345">
    <property type="component" value="Unassembled WGS sequence"/>
</dbReference>
<name>A0A4Q7E031_9GAMM</name>
<dbReference type="Gene3D" id="1.10.10.1830">
    <property type="entry name" value="Non-ribosomal peptide synthase, adenylation domain"/>
    <property type="match status" value="1"/>
</dbReference>
<dbReference type="Pfam" id="PF18563">
    <property type="entry name" value="TubC_N"/>
    <property type="match status" value="1"/>
</dbReference>
<dbReference type="SUPFAM" id="SSF56801">
    <property type="entry name" value="Acetyl-CoA synthetase-like"/>
    <property type="match status" value="1"/>
</dbReference>
<sequence>MVEINKLLAELVAQGVAVYLDNGKLKAKAQKGALTAEHKALIGAHKQDIIATLSQSAPTDKVERIQPVAAHEKQHSLSFAQQRLWFVNQLQGGGSEYNMPMAYSVYQPFDVERATGALRAIITRHEILRTGYAASDEGPQPVLREQVTDEVQFTDLSTLCDDAQRDKVKALALAHAGKIFDLQQDALLDIHYIKLTDAPCGNQPHGILLFNMHHIASDAWSLDILKNEFMTLYSGTQALPPLTVQYSDFAHWQQNWAKSQDYQDQLAYWRTQLMGLPELHSLAGDYPRPDNKKFSGKKCNQMLSAELTAKLVAIARRYQLSPFMCLHSALVLLLHTFSSSRDIVVGTTVANRSQAEVAQLIGCFLNRLVLRVELKAQSLDSYLQHIRQVHLSAQANQDVPFEHLVEQLEVTRSNSYTPLFQIQLTCNDTGLASNPQAQENVTFTPYVPEDMTMTIRGDIDIHAELAQQGTVIGWSYDDAIYSEQSITTMMAHLDTILENYARCLDTEDGFTVSIESLTPLSKVQFTQLQQQLPVTRSVYDPRGLIERFEQQAALTPDAIAVHSDSEQLSYAQLNAQAA</sequence>
<dbReference type="EMBL" id="PPUZ01000082">
    <property type="protein sequence ID" value="RZM73099.1"/>
    <property type="molecule type" value="Genomic_DNA"/>
</dbReference>
<feature type="domain" description="Condensation" evidence="1">
    <location>
        <begin position="73"/>
        <end position="502"/>
    </location>
</feature>
<dbReference type="Gene3D" id="3.30.559.30">
    <property type="entry name" value="Nonribosomal peptide synthetase, condensation domain"/>
    <property type="match status" value="1"/>
</dbReference>
<feature type="non-terminal residue" evidence="3">
    <location>
        <position position="578"/>
    </location>
</feature>
<dbReference type="InterPro" id="IPR001242">
    <property type="entry name" value="Condensation_dom"/>
</dbReference>
<dbReference type="PANTHER" id="PTHR45527">
    <property type="entry name" value="NONRIBOSOMAL PEPTIDE SYNTHETASE"/>
    <property type="match status" value="1"/>
</dbReference>
<accession>A0A4Q7E031</accession>
<dbReference type="AlphaFoldDB" id="A0A4Q7E031"/>
<evidence type="ECO:0000259" key="1">
    <source>
        <dbReference type="Pfam" id="PF00668"/>
    </source>
</evidence>
<organism evidence="3 4">
    <name type="scientific">Pseudoalteromonas rubra</name>
    <dbReference type="NCBI Taxonomy" id="43658"/>
    <lineage>
        <taxon>Bacteria</taxon>
        <taxon>Pseudomonadati</taxon>
        <taxon>Pseudomonadota</taxon>
        <taxon>Gammaproteobacteria</taxon>
        <taxon>Alteromonadales</taxon>
        <taxon>Pseudoalteromonadaceae</taxon>
        <taxon>Pseudoalteromonas</taxon>
    </lineage>
</organism>
<dbReference type="Pfam" id="PF00668">
    <property type="entry name" value="Condensation"/>
    <property type="match status" value="1"/>
</dbReference>
<dbReference type="SUPFAM" id="SSF52777">
    <property type="entry name" value="CoA-dependent acyltransferases"/>
    <property type="match status" value="2"/>
</dbReference>
<dbReference type="InterPro" id="IPR023213">
    <property type="entry name" value="CAT-like_dom_sf"/>
</dbReference>
<dbReference type="Gene3D" id="3.30.559.10">
    <property type="entry name" value="Chloramphenicol acetyltransferase-like domain"/>
    <property type="match status" value="1"/>
</dbReference>
<dbReference type="GO" id="GO:0009239">
    <property type="term" value="P:enterobactin biosynthetic process"/>
    <property type="evidence" value="ECO:0007669"/>
    <property type="project" value="TreeGrafter"/>
</dbReference>
<evidence type="ECO:0000313" key="4">
    <source>
        <dbReference type="Proteomes" id="UP000292345"/>
    </source>
</evidence>
<dbReference type="GO" id="GO:0043041">
    <property type="term" value="P:amino acid activation for nonribosomal peptide biosynthetic process"/>
    <property type="evidence" value="ECO:0007669"/>
    <property type="project" value="TreeGrafter"/>
</dbReference>
<dbReference type="PANTHER" id="PTHR45527:SF1">
    <property type="entry name" value="FATTY ACID SYNTHASE"/>
    <property type="match status" value="1"/>
</dbReference>